<dbReference type="InterPro" id="IPR011698">
    <property type="entry name" value="GATase_3"/>
</dbReference>
<dbReference type="Gene3D" id="3.40.50.300">
    <property type="entry name" value="P-loop containing nucleotide triphosphate hydrolases"/>
    <property type="match status" value="1"/>
</dbReference>
<dbReference type="AlphaFoldDB" id="A0A7M3V956"/>
<dbReference type="GO" id="GO:0009236">
    <property type="term" value="P:cobalamin biosynthetic process"/>
    <property type="evidence" value="ECO:0007669"/>
    <property type="project" value="UniProtKB-KW"/>
</dbReference>
<dbReference type="Pfam" id="PF07685">
    <property type="entry name" value="GATase_3"/>
    <property type="match status" value="1"/>
</dbReference>
<dbReference type="Gene3D" id="3.40.50.880">
    <property type="match status" value="1"/>
</dbReference>
<dbReference type="SUPFAM" id="SSF52317">
    <property type="entry name" value="Class I glutamine amidotransferase-like"/>
    <property type="match status" value="1"/>
</dbReference>
<feature type="domain" description="CobB/CobQ-like glutamine amidotransferase" evidence="10">
    <location>
        <begin position="265"/>
        <end position="439"/>
    </location>
</feature>
<dbReference type="NCBIfam" id="TIGR00379">
    <property type="entry name" value="cobB"/>
    <property type="match status" value="1"/>
</dbReference>
<comment type="pathway">
    <text evidence="2">Cofactor biosynthesis; adenosylcobalamin biosynthesis.</text>
</comment>
<feature type="domain" description="CobQ/CobB/MinD/ParA nucleotide binding" evidence="9">
    <location>
        <begin position="36"/>
        <end position="203"/>
    </location>
</feature>
<evidence type="ECO:0000256" key="3">
    <source>
        <dbReference type="ARBA" id="ARBA00022573"/>
    </source>
</evidence>
<keyword evidence="5" id="KW-0547">Nucleotide-binding</keyword>
<keyword evidence="3" id="KW-0169">Cobalamin biosynthesis</keyword>
<evidence type="ECO:0000313" key="12">
    <source>
        <dbReference type="Proteomes" id="UP000593910"/>
    </source>
</evidence>
<evidence type="ECO:0000256" key="5">
    <source>
        <dbReference type="ARBA" id="ARBA00022741"/>
    </source>
</evidence>
<evidence type="ECO:0000259" key="10">
    <source>
        <dbReference type="Pfam" id="PF07685"/>
    </source>
</evidence>
<sequence length="450" mass="50794">MKDHCLYTSKEQSPSDYANAEFSSAESPRALGALCISAIASNQGKTVLTTALLHHFRDSVRPFKIGPDFIDPQFHESICKTPSINLDRFMMNDEQLKWLFNHYSDKAISICEGVMGFYDGMDKGSSAYDLSKLLQIPTILLLDGSSSYITVSAVLKGLATYKEDNTIKGVVLNKLSSESHYELIKKQIESDFNEIEVLGWIKKGLNTLADTHLGLDLKDTNKIETIANEVLEHIDLTKLEQIASSFTPQTTPNYPFETLEKVEKKIAIVNDENFSFLYHDNAQFLQELFSDVVFVNATKDEQIPSDADVVYIPGGYVESEHNYANLKDSNNFKNSLIEHAKTKKVYAECAGLLYLGNRVDEKAMSGILDLDFTLHKRFQRMGYYYANKEHTKGHSFHYTNVIDPKEGTEILSKTKAGEGQIGSWEKGDVFGTYLHIMLRPNGELVKRRFL</sequence>
<gene>
    <name evidence="11" type="ORF">FJR03_00450</name>
</gene>
<comment type="cofactor">
    <cofactor evidence="1">
        <name>Mg(2+)</name>
        <dbReference type="ChEBI" id="CHEBI:18420"/>
    </cofactor>
</comment>
<dbReference type="InterPro" id="IPR002586">
    <property type="entry name" value="CobQ/CobB/MinD/ParA_Nub-bd_dom"/>
</dbReference>
<dbReference type="InterPro" id="IPR004484">
    <property type="entry name" value="CbiA/CobB_synth"/>
</dbReference>
<evidence type="ECO:0000256" key="4">
    <source>
        <dbReference type="ARBA" id="ARBA00022598"/>
    </source>
</evidence>
<reference evidence="11 12" key="1">
    <citation type="submission" date="2019-06" db="EMBL/GenBank/DDBJ databases">
        <title>Sulfurimonas gotlandica sp. nov., a chemoautotrophic and psychrotolerant epsilonproteobacterium isolated from a pelagic redoxcline, and an emended description of the genus Sulfurimonas.</title>
        <authorList>
            <person name="Wang S."/>
            <person name="Jiang L."/>
            <person name="Shao Z."/>
        </authorList>
    </citation>
    <scope>NUCLEOTIDE SEQUENCE [LARGE SCALE GENOMIC DNA]</scope>
    <source>
        <strain evidence="11 12">B2</strain>
    </source>
</reference>
<dbReference type="NCBIfam" id="NF002204">
    <property type="entry name" value="PRK01077.1"/>
    <property type="match status" value="1"/>
</dbReference>
<keyword evidence="6" id="KW-0067">ATP-binding</keyword>
<accession>A0A7M3V956</accession>
<keyword evidence="7" id="KW-0460">Magnesium</keyword>
<evidence type="ECO:0000259" key="9">
    <source>
        <dbReference type="Pfam" id="PF01656"/>
    </source>
</evidence>
<dbReference type="PROSITE" id="PS51274">
    <property type="entry name" value="GATASE_COBBQ"/>
    <property type="match status" value="1"/>
</dbReference>
<evidence type="ECO:0000313" key="11">
    <source>
        <dbReference type="EMBL" id="QOP40289.1"/>
    </source>
</evidence>
<dbReference type="InterPro" id="IPR027417">
    <property type="entry name" value="P-loop_NTPase"/>
</dbReference>
<dbReference type="InterPro" id="IPR029062">
    <property type="entry name" value="Class_I_gatase-like"/>
</dbReference>
<protein>
    <submittedName>
        <fullName evidence="11">Cobyrinate a,c-diamide synthase</fullName>
    </submittedName>
</protein>
<evidence type="ECO:0000256" key="6">
    <source>
        <dbReference type="ARBA" id="ARBA00022840"/>
    </source>
</evidence>
<keyword evidence="12" id="KW-1185">Reference proteome</keyword>
<keyword evidence="8" id="KW-0315">Glutamine amidotransferase</keyword>
<dbReference type="EMBL" id="CP041165">
    <property type="protein sequence ID" value="QOP40289.1"/>
    <property type="molecule type" value="Genomic_DNA"/>
</dbReference>
<dbReference type="KEGG" id="smax:FJR03_00450"/>
<dbReference type="PANTHER" id="PTHR43873:SF1">
    <property type="entry name" value="COBYRINATE A,C-DIAMIDE SYNTHASE"/>
    <property type="match status" value="1"/>
</dbReference>
<proteinExistence type="predicted"/>
<keyword evidence="4" id="KW-0436">Ligase</keyword>
<dbReference type="PANTHER" id="PTHR43873">
    <property type="entry name" value="COBYRINATE A,C-DIAMIDE SYNTHASE"/>
    <property type="match status" value="1"/>
</dbReference>
<dbReference type="Pfam" id="PF01656">
    <property type="entry name" value="CbiA"/>
    <property type="match status" value="1"/>
</dbReference>
<dbReference type="GO" id="GO:0005524">
    <property type="term" value="F:ATP binding"/>
    <property type="evidence" value="ECO:0007669"/>
    <property type="project" value="UniProtKB-KW"/>
</dbReference>
<dbReference type="GO" id="GO:0042242">
    <property type="term" value="F:cobyrinic acid a,c-diamide synthase activity"/>
    <property type="evidence" value="ECO:0007669"/>
    <property type="project" value="InterPro"/>
</dbReference>
<name>A0A7M3V956_9BACT</name>
<evidence type="ECO:0000256" key="8">
    <source>
        <dbReference type="ARBA" id="ARBA00022962"/>
    </source>
</evidence>
<evidence type="ECO:0000256" key="7">
    <source>
        <dbReference type="ARBA" id="ARBA00022842"/>
    </source>
</evidence>
<dbReference type="Proteomes" id="UP000593910">
    <property type="component" value="Chromosome"/>
</dbReference>
<evidence type="ECO:0000256" key="2">
    <source>
        <dbReference type="ARBA" id="ARBA00004953"/>
    </source>
</evidence>
<evidence type="ECO:0000256" key="1">
    <source>
        <dbReference type="ARBA" id="ARBA00001946"/>
    </source>
</evidence>
<organism evidence="11 12">
    <name type="scientific">Sulfurimonas marina</name>
    <dbReference type="NCBI Taxonomy" id="2590551"/>
    <lineage>
        <taxon>Bacteria</taxon>
        <taxon>Pseudomonadati</taxon>
        <taxon>Campylobacterota</taxon>
        <taxon>Epsilonproteobacteria</taxon>
        <taxon>Campylobacterales</taxon>
        <taxon>Sulfurimonadaceae</taxon>
        <taxon>Sulfurimonas</taxon>
    </lineage>
</organism>
<dbReference type="SUPFAM" id="SSF52540">
    <property type="entry name" value="P-loop containing nucleoside triphosphate hydrolases"/>
    <property type="match status" value="1"/>
</dbReference>